<accession>A0A1I8PEY1</accession>
<evidence type="ECO:0000256" key="7">
    <source>
        <dbReference type="ARBA" id="ARBA00023136"/>
    </source>
</evidence>
<organism evidence="9 10">
    <name type="scientific">Stomoxys calcitrans</name>
    <name type="common">Stable fly</name>
    <name type="synonym">Conops calcitrans</name>
    <dbReference type="NCBI Taxonomy" id="35570"/>
    <lineage>
        <taxon>Eukaryota</taxon>
        <taxon>Metazoa</taxon>
        <taxon>Ecdysozoa</taxon>
        <taxon>Arthropoda</taxon>
        <taxon>Hexapoda</taxon>
        <taxon>Insecta</taxon>
        <taxon>Pterygota</taxon>
        <taxon>Neoptera</taxon>
        <taxon>Endopterygota</taxon>
        <taxon>Diptera</taxon>
        <taxon>Brachycera</taxon>
        <taxon>Muscomorpha</taxon>
        <taxon>Muscoidea</taxon>
        <taxon>Muscidae</taxon>
        <taxon>Stomoxys</taxon>
    </lineage>
</organism>
<protein>
    <recommendedName>
        <fullName evidence="8">Glycosyltransferase family 92 protein</fullName>
        <ecNumber evidence="8">2.4.1.-</ecNumber>
    </recommendedName>
</protein>
<dbReference type="InterPro" id="IPR008166">
    <property type="entry name" value="Glyco_transf_92"/>
</dbReference>
<dbReference type="PANTHER" id="PTHR21461:SF83">
    <property type="entry name" value="GLYCOSYLTRANSFERASE FAMILY 92 PROTEIN"/>
    <property type="match status" value="1"/>
</dbReference>
<dbReference type="AlphaFoldDB" id="A0A1I8PEY1"/>
<dbReference type="Proteomes" id="UP000095300">
    <property type="component" value="Unassembled WGS sequence"/>
</dbReference>
<evidence type="ECO:0000256" key="6">
    <source>
        <dbReference type="ARBA" id="ARBA00022989"/>
    </source>
</evidence>
<evidence type="ECO:0000256" key="2">
    <source>
        <dbReference type="ARBA" id="ARBA00007647"/>
    </source>
</evidence>
<dbReference type="OrthoDB" id="7917939at2759"/>
<comment type="subcellular location">
    <subcellularLocation>
        <location evidence="1">Membrane</location>
        <topology evidence="1">Single-pass membrane protein</topology>
    </subcellularLocation>
</comment>
<keyword evidence="10" id="KW-1185">Reference proteome</keyword>
<sequence length="546" mass="63700">MAPKSKMLKLLILVIFVWLFVILLMNVFSSGESYYYSKLLGSLDDHQSLLNLEQQQRAHGDGGISLDKDPYGDYSYKEPKEEEIAAQLELDLPNVPFVYADRHKNRTMRKSRNCAIFPYLQTLKYYNNFWQTYTNMNVTFHLYAAYYDDRPGVEETPAIRILAMINQLHAPFPTSYCHIWYENQEIPHIVPISEYSPIWYWGGEYMFFTHLLTCFPPKVTVPGRKVPVPRAVGIVNHQCDTPTNMLKVIYRKPASNSTEKIPFAVCVKGLDFPYADISNRLAEWLEMQRLLGAHKVYMYNIAIHPNVKKLLDYYEAEGFVEVRPITLVEGVVGLPHMQHWILGLTLFNKRLNELIPYNDCFYRHMYEYEYIAIIDVDEIIMPLGELQTWQDIVNVSVAAEEERNCVQGFAALCFRNTYFPYRTDNFTLSPETGDNHDHHEVSPIPAHMFFLGHKYRTSNYSRVGFATKCLHRTSKVKSLHNHYPVHWSNSCGPTNIPQTLAHLQHYQDFQPTNEFQILQTDYSLERYRASLVDRTTEVLRQLGILK</sequence>
<gene>
    <name evidence="9" type="primary">106084204</name>
</gene>
<comment type="similarity">
    <text evidence="2 8">Belongs to the glycosyltransferase 92 family.</text>
</comment>
<evidence type="ECO:0000313" key="10">
    <source>
        <dbReference type="Proteomes" id="UP000095300"/>
    </source>
</evidence>
<evidence type="ECO:0000256" key="8">
    <source>
        <dbReference type="RuleBase" id="RU366017"/>
    </source>
</evidence>
<dbReference type="KEGG" id="scac:106084204"/>
<reference evidence="9" key="1">
    <citation type="submission" date="2020-05" db="UniProtKB">
        <authorList>
            <consortium name="EnsemblMetazoa"/>
        </authorList>
    </citation>
    <scope>IDENTIFICATION</scope>
    <source>
        <strain evidence="9">USDA</strain>
    </source>
</reference>
<keyword evidence="3 8" id="KW-0328">Glycosyltransferase</keyword>
<dbReference type="PANTHER" id="PTHR21461">
    <property type="entry name" value="GLYCOSYLTRANSFERASE FAMILY 92 PROTEIN"/>
    <property type="match status" value="1"/>
</dbReference>
<keyword evidence="7" id="KW-0472">Membrane</keyword>
<dbReference type="EnsemblMetazoa" id="SCAU007498-RA">
    <property type="protein sequence ID" value="SCAU007498-PA"/>
    <property type="gene ID" value="SCAU007498"/>
</dbReference>
<keyword evidence="5" id="KW-0812">Transmembrane</keyword>
<evidence type="ECO:0000256" key="4">
    <source>
        <dbReference type="ARBA" id="ARBA00022679"/>
    </source>
</evidence>
<name>A0A1I8PEY1_STOCA</name>
<keyword evidence="6" id="KW-1133">Transmembrane helix</keyword>
<evidence type="ECO:0000256" key="5">
    <source>
        <dbReference type="ARBA" id="ARBA00022692"/>
    </source>
</evidence>
<evidence type="ECO:0000313" key="9">
    <source>
        <dbReference type="EnsemblMetazoa" id="SCAU007498-PA"/>
    </source>
</evidence>
<evidence type="ECO:0000256" key="1">
    <source>
        <dbReference type="ARBA" id="ARBA00004167"/>
    </source>
</evidence>
<dbReference type="VEuPathDB" id="VectorBase:SCAU007498"/>
<dbReference type="Pfam" id="PF01697">
    <property type="entry name" value="Glyco_transf_92"/>
    <property type="match status" value="1"/>
</dbReference>
<dbReference type="GO" id="GO:0005737">
    <property type="term" value="C:cytoplasm"/>
    <property type="evidence" value="ECO:0007669"/>
    <property type="project" value="TreeGrafter"/>
</dbReference>
<dbReference type="GO" id="GO:0016020">
    <property type="term" value="C:membrane"/>
    <property type="evidence" value="ECO:0007669"/>
    <property type="project" value="UniProtKB-SubCell"/>
</dbReference>
<keyword evidence="4 8" id="KW-0808">Transferase</keyword>
<proteinExistence type="inferred from homology"/>
<dbReference type="GO" id="GO:0016757">
    <property type="term" value="F:glycosyltransferase activity"/>
    <property type="evidence" value="ECO:0007669"/>
    <property type="project" value="UniProtKB-UniRule"/>
</dbReference>
<dbReference type="EC" id="2.4.1.-" evidence="8"/>
<evidence type="ECO:0000256" key="3">
    <source>
        <dbReference type="ARBA" id="ARBA00022676"/>
    </source>
</evidence>